<sequence length="231" mass="25874">MDSLIKWMKTVSFLLALIYGCYGRPQDLSGTKFIIPVETSNSFVKLTGNFSKPITAMTMCQRFFTDVQRDQSLFSLATPSNAKDINLLLQSSGGYQLSIRGDSVIFRGMPENRNAWISFCFTWDSKTGLNQIWANGRRSAWKILKVNGPIIGKPSIILGQNQGSYGGGFVAFQSFTGDITDVHFWDTMISPCQIKLYMQGKNFIPGNSINWQAMEFTAGEKVFEQLSDFSC</sequence>
<evidence type="ECO:0000256" key="1">
    <source>
        <dbReference type="ARBA" id="ARBA00004613"/>
    </source>
</evidence>
<dbReference type="AlphaFoldDB" id="A0AAY5JXZ5"/>
<name>A0AAY5JXZ5_ESOLU</name>
<evidence type="ECO:0000256" key="3">
    <source>
        <dbReference type="ARBA" id="ARBA00022723"/>
    </source>
</evidence>
<evidence type="ECO:0000259" key="10">
    <source>
        <dbReference type="PROSITE" id="PS51828"/>
    </source>
</evidence>
<dbReference type="Ensembl" id="ENSELUT00000112209.1">
    <property type="protein sequence ID" value="ENSELUP00000080565.1"/>
    <property type="gene ID" value="ENSELUG00000037362.1"/>
</dbReference>
<dbReference type="Proteomes" id="UP000265140">
    <property type="component" value="Chromosome 5"/>
</dbReference>
<keyword evidence="5 9" id="KW-0106">Calcium</keyword>
<dbReference type="GeneID" id="105028464"/>
<dbReference type="InterPro" id="IPR051005">
    <property type="entry name" value="Pentraxin_domain"/>
</dbReference>
<dbReference type="Pfam" id="PF00354">
    <property type="entry name" value="Pentaxin"/>
    <property type="match status" value="1"/>
</dbReference>
<keyword evidence="4 9" id="KW-0732">Signal</keyword>
<keyword evidence="2" id="KW-0964">Secreted</keyword>
<comment type="cofactor">
    <cofactor evidence="9">
        <name>Ca(2+)</name>
        <dbReference type="ChEBI" id="CHEBI:29108"/>
    </cofactor>
    <text evidence="9">Binds 2 calcium ions per subunit.</text>
</comment>
<feature type="signal peptide" evidence="9">
    <location>
        <begin position="1"/>
        <end position="23"/>
    </location>
</feature>
<dbReference type="GO" id="GO:0046872">
    <property type="term" value="F:metal ion binding"/>
    <property type="evidence" value="ECO:0007669"/>
    <property type="project" value="UniProtKB-KW"/>
</dbReference>
<dbReference type="InterPro" id="IPR013320">
    <property type="entry name" value="ConA-like_dom_sf"/>
</dbReference>
<dbReference type="RefSeq" id="XP_010899529.1">
    <property type="nucleotide sequence ID" value="XM_010901227.4"/>
</dbReference>
<dbReference type="SUPFAM" id="SSF49899">
    <property type="entry name" value="Concanavalin A-like lectins/glucanases"/>
    <property type="match status" value="1"/>
</dbReference>
<organism evidence="11 12">
    <name type="scientific">Esox lucius</name>
    <name type="common">Northern pike</name>
    <dbReference type="NCBI Taxonomy" id="8010"/>
    <lineage>
        <taxon>Eukaryota</taxon>
        <taxon>Metazoa</taxon>
        <taxon>Chordata</taxon>
        <taxon>Craniata</taxon>
        <taxon>Vertebrata</taxon>
        <taxon>Euteleostomi</taxon>
        <taxon>Actinopterygii</taxon>
        <taxon>Neopterygii</taxon>
        <taxon>Teleostei</taxon>
        <taxon>Protacanthopterygii</taxon>
        <taxon>Esociformes</taxon>
        <taxon>Esocidae</taxon>
        <taxon>Esox</taxon>
    </lineage>
</organism>
<comment type="subunit">
    <text evidence="9">Homopentamer. Pentaxin (or pentraxin) have a discoid arrangement of 5 non-covalently bound subunits.</text>
</comment>
<dbReference type="GeneTree" id="ENSGT01100000263515"/>
<comment type="subcellular location">
    <subcellularLocation>
        <location evidence="1 9">Secreted</location>
    </subcellularLocation>
</comment>
<dbReference type="InterPro" id="IPR001759">
    <property type="entry name" value="PTX_dom"/>
</dbReference>
<keyword evidence="3 9" id="KW-0479">Metal-binding</keyword>
<reference evidence="11" key="3">
    <citation type="submission" date="2025-09" db="UniProtKB">
        <authorList>
            <consortium name="Ensembl"/>
        </authorList>
    </citation>
    <scope>IDENTIFICATION</scope>
</reference>
<protein>
    <recommendedName>
        <fullName evidence="9">Pentraxin family member</fullName>
    </recommendedName>
</protein>
<evidence type="ECO:0000256" key="4">
    <source>
        <dbReference type="ARBA" id="ARBA00022729"/>
    </source>
</evidence>
<evidence type="ECO:0000256" key="9">
    <source>
        <dbReference type="RuleBase" id="RU362112"/>
    </source>
</evidence>
<dbReference type="PROSITE" id="PS51257">
    <property type="entry name" value="PROKAR_LIPOPROTEIN"/>
    <property type="match status" value="1"/>
</dbReference>
<comment type="similarity">
    <text evidence="7 9">Belongs to the pentraxin family.</text>
</comment>
<feature type="domain" description="Pentraxin (PTX)" evidence="10">
    <location>
        <begin position="29"/>
        <end position="231"/>
    </location>
</feature>
<proteinExistence type="inferred from homology"/>
<evidence type="ECO:0000256" key="8">
    <source>
        <dbReference type="PROSITE-ProRule" id="PRU01172"/>
    </source>
</evidence>
<keyword evidence="6" id="KW-1015">Disulfide bond</keyword>
<evidence type="ECO:0000256" key="5">
    <source>
        <dbReference type="ARBA" id="ARBA00022837"/>
    </source>
</evidence>
<feature type="chain" id="PRO_5044045227" description="Pentraxin family member" evidence="9">
    <location>
        <begin position="24"/>
        <end position="231"/>
    </location>
</feature>
<reference evidence="11" key="2">
    <citation type="submission" date="2025-08" db="UniProtKB">
        <authorList>
            <consortium name="Ensembl"/>
        </authorList>
    </citation>
    <scope>IDENTIFICATION</scope>
</reference>
<keyword evidence="12" id="KW-1185">Reference proteome</keyword>
<reference evidence="11 12" key="1">
    <citation type="submission" date="2020-02" db="EMBL/GenBank/DDBJ databases">
        <title>Esox lucius (northern pike) genome, fEsoLuc1, primary haplotype.</title>
        <authorList>
            <person name="Myers G."/>
            <person name="Karagic N."/>
            <person name="Meyer A."/>
            <person name="Pippel M."/>
            <person name="Reichard M."/>
            <person name="Winkler S."/>
            <person name="Tracey A."/>
            <person name="Sims Y."/>
            <person name="Howe K."/>
            <person name="Rhie A."/>
            <person name="Formenti G."/>
            <person name="Durbin R."/>
            <person name="Fedrigo O."/>
            <person name="Jarvis E.D."/>
        </authorList>
    </citation>
    <scope>NUCLEOTIDE SEQUENCE [LARGE SCALE GENOMIC DNA]</scope>
</reference>
<dbReference type="GO" id="GO:0005576">
    <property type="term" value="C:extracellular region"/>
    <property type="evidence" value="ECO:0007669"/>
    <property type="project" value="UniProtKB-SubCell"/>
</dbReference>
<evidence type="ECO:0000256" key="6">
    <source>
        <dbReference type="ARBA" id="ARBA00023157"/>
    </source>
</evidence>
<dbReference type="KEGG" id="els:105028464"/>
<evidence type="ECO:0000313" key="12">
    <source>
        <dbReference type="Proteomes" id="UP000265140"/>
    </source>
</evidence>
<dbReference type="PANTHER" id="PTHR45869:SF7">
    <property type="entry name" value="C-REACTIVE PROTEIN"/>
    <property type="match status" value="1"/>
</dbReference>
<evidence type="ECO:0000313" key="11">
    <source>
        <dbReference type="Ensembl" id="ENSELUP00000080565.1"/>
    </source>
</evidence>
<dbReference type="PROSITE" id="PS51828">
    <property type="entry name" value="PTX_2"/>
    <property type="match status" value="1"/>
</dbReference>
<dbReference type="PANTHER" id="PTHR45869">
    <property type="entry name" value="C-REACTIVE PROTEIN-RELATED"/>
    <property type="match status" value="1"/>
</dbReference>
<accession>A0AAY5JXZ5</accession>
<evidence type="ECO:0000256" key="2">
    <source>
        <dbReference type="ARBA" id="ARBA00022525"/>
    </source>
</evidence>
<dbReference type="SMART" id="SM00159">
    <property type="entry name" value="PTX"/>
    <property type="match status" value="1"/>
</dbReference>
<dbReference type="Gene3D" id="2.60.120.200">
    <property type="match status" value="1"/>
</dbReference>
<comment type="caution">
    <text evidence="8">Lacks conserved residue(s) required for the propagation of feature annotation.</text>
</comment>
<evidence type="ECO:0000256" key="7">
    <source>
        <dbReference type="ARBA" id="ARBA00038102"/>
    </source>
</evidence>
<dbReference type="PRINTS" id="PR00895">
    <property type="entry name" value="PENTAXIN"/>
</dbReference>